<reference evidence="1 2" key="1">
    <citation type="submission" date="2019-04" db="EMBL/GenBank/DDBJ databases">
        <title>Friends and foes A comparative genomics study of 23 Aspergillus species from section Flavi.</title>
        <authorList>
            <consortium name="DOE Joint Genome Institute"/>
            <person name="Kjaerbolling I."/>
            <person name="Vesth T."/>
            <person name="Frisvad J.C."/>
            <person name="Nybo J.L."/>
            <person name="Theobald S."/>
            <person name="Kildgaard S."/>
            <person name="Isbrandt T."/>
            <person name="Kuo A."/>
            <person name="Sato A."/>
            <person name="Lyhne E.K."/>
            <person name="Kogle M.E."/>
            <person name="Wiebenga A."/>
            <person name="Kun R.S."/>
            <person name="Lubbers R.J."/>
            <person name="Makela M.R."/>
            <person name="Barry K."/>
            <person name="Chovatia M."/>
            <person name="Clum A."/>
            <person name="Daum C."/>
            <person name="Haridas S."/>
            <person name="He G."/>
            <person name="LaButti K."/>
            <person name="Lipzen A."/>
            <person name="Mondo S."/>
            <person name="Riley R."/>
            <person name="Salamov A."/>
            <person name="Simmons B.A."/>
            <person name="Magnuson J.K."/>
            <person name="Henrissat B."/>
            <person name="Mortensen U.H."/>
            <person name="Larsen T.O."/>
            <person name="Devries R.P."/>
            <person name="Grigoriev I.V."/>
            <person name="Machida M."/>
            <person name="Baker S.E."/>
            <person name="Andersen M.R."/>
        </authorList>
    </citation>
    <scope>NUCLEOTIDE SEQUENCE [LARGE SCALE GENOMIC DNA]</scope>
    <source>
        <strain evidence="1 2">IBT 18842</strain>
    </source>
</reference>
<proteinExistence type="predicted"/>
<gene>
    <name evidence="1" type="ORF">BDV25DRAFT_157324</name>
</gene>
<protein>
    <submittedName>
        <fullName evidence="1">Uncharacterized protein</fullName>
    </submittedName>
</protein>
<dbReference type="AlphaFoldDB" id="A0A5N6TRF7"/>
<organism evidence="1 2">
    <name type="scientific">Aspergillus avenaceus</name>
    <dbReference type="NCBI Taxonomy" id="36643"/>
    <lineage>
        <taxon>Eukaryota</taxon>
        <taxon>Fungi</taxon>
        <taxon>Dikarya</taxon>
        <taxon>Ascomycota</taxon>
        <taxon>Pezizomycotina</taxon>
        <taxon>Eurotiomycetes</taxon>
        <taxon>Eurotiomycetidae</taxon>
        <taxon>Eurotiales</taxon>
        <taxon>Aspergillaceae</taxon>
        <taxon>Aspergillus</taxon>
        <taxon>Aspergillus subgen. Circumdati</taxon>
    </lineage>
</organism>
<dbReference type="EMBL" id="ML742143">
    <property type="protein sequence ID" value="KAE8148864.1"/>
    <property type="molecule type" value="Genomic_DNA"/>
</dbReference>
<evidence type="ECO:0000313" key="1">
    <source>
        <dbReference type="EMBL" id="KAE8148864.1"/>
    </source>
</evidence>
<evidence type="ECO:0000313" key="2">
    <source>
        <dbReference type="Proteomes" id="UP000325780"/>
    </source>
</evidence>
<dbReference type="Proteomes" id="UP000325780">
    <property type="component" value="Unassembled WGS sequence"/>
</dbReference>
<sequence length="317" mass="35164">MTNFMRHRSLLTGALTIVAVSSAIVYLTKRRLNQSCPRVSITDLPKPSACRNLLDTTWEVTTPTPWGLTKSTLLSSWSGRDKTHWVSSFVALQAEVPISQLAEYGAFSCDNGSNNNKSDARHLMQNLVAAFLDARATGPETWFLDRAVPPLSFEPSTHLFGRSKTMGAFMLATWDSGQGISVKLSDLPSGATKPVTEFCSNEGFTRDAGSTDIAGAVIYWRFPDGLVGAVDKAVSYGLPWRLMQGGFQEFIVEKVSDEKARVTYVCVECTDLHPGGQHERDFKMLPWLFYEAHVLYAQVLWSKTLKQLERSQSVTLI</sequence>
<dbReference type="OrthoDB" id="4480078at2759"/>
<keyword evidence="2" id="KW-1185">Reference proteome</keyword>
<accession>A0A5N6TRF7</accession>
<name>A0A5N6TRF7_ASPAV</name>